<reference evidence="9" key="1">
    <citation type="submission" date="2019-10" db="EMBL/GenBank/DDBJ databases">
        <title>Bird 10,000 Genomes (B10K) Project - Family phase.</title>
        <authorList>
            <person name="Zhang G."/>
        </authorList>
    </citation>
    <scope>NUCLEOTIDE SEQUENCE</scope>
    <source>
        <strain evidence="9">B10K-DU-002-69</strain>
        <tissue evidence="9">Muscle</tissue>
    </source>
</reference>
<dbReference type="PANTHER" id="PTHR24394:SF29">
    <property type="entry name" value="MYONEURIN"/>
    <property type="match status" value="1"/>
</dbReference>
<dbReference type="SMART" id="SM00355">
    <property type="entry name" value="ZnF_C2H2"/>
    <property type="match status" value="2"/>
</dbReference>
<evidence type="ECO:0000313" key="10">
    <source>
        <dbReference type="Proteomes" id="UP000660247"/>
    </source>
</evidence>
<keyword evidence="2" id="KW-0479">Metal-binding</keyword>
<dbReference type="GO" id="GO:0005634">
    <property type="term" value="C:nucleus"/>
    <property type="evidence" value="ECO:0007669"/>
    <property type="project" value="UniProtKB-SubCell"/>
</dbReference>
<comment type="subcellular location">
    <subcellularLocation>
        <location evidence="1">Nucleus</location>
    </subcellularLocation>
</comment>
<keyword evidence="4 7" id="KW-0863">Zinc-finger</keyword>
<accession>A0A851DU51</accession>
<dbReference type="Pfam" id="PF13465">
    <property type="entry name" value="zf-H2C2_2"/>
    <property type="match status" value="1"/>
</dbReference>
<feature type="non-terminal residue" evidence="9">
    <location>
        <position position="1"/>
    </location>
</feature>
<feature type="domain" description="C2H2-type" evidence="8">
    <location>
        <begin position="1"/>
        <end position="26"/>
    </location>
</feature>
<organism evidence="9 10">
    <name type="scientific">Todus mexicanus</name>
    <name type="common">Puerto Rican tody</name>
    <dbReference type="NCBI Taxonomy" id="135184"/>
    <lineage>
        <taxon>Eukaryota</taxon>
        <taxon>Metazoa</taxon>
        <taxon>Chordata</taxon>
        <taxon>Craniata</taxon>
        <taxon>Vertebrata</taxon>
        <taxon>Euteleostomi</taxon>
        <taxon>Archelosauria</taxon>
        <taxon>Archosauria</taxon>
        <taxon>Dinosauria</taxon>
        <taxon>Saurischia</taxon>
        <taxon>Theropoda</taxon>
        <taxon>Coelurosauria</taxon>
        <taxon>Aves</taxon>
        <taxon>Neognathae</taxon>
        <taxon>Neoaves</taxon>
        <taxon>Telluraves</taxon>
        <taxon>Coraciimorphae</taxon>
        <taxon>Coraciiformes</taxon>
        <taxon>Todidae</taxon>
        <taxon>Todus</taxon>
    </lineage>
</organism>
<evidence type="ECO:0000256" key="4">
    <source>
        <dbReference type="ARBA" id="ARBA00022771"/>
    </source>
</evidence>
<dbReference type="InterPro" id="IPR013087">
    <property type="entry name" value="Znf_C2H2_type"/>
</dbReference>
<name>A0A851DU51_TODME</name>
<feature type="non-terminal residue" evidence="9">
    <location>
        <position position="54"/>
    </location>
</feature>
<proteinExistence type="predicted"/>
<evidence type="ECO:0000256" key="6">
    <source>
        <dbReference type="ARBA" id="ARBA00023242"/>
    </source>
</evidence>
<dbReference type="AlphaFoldDB" id="A0A851DU51"/>
<comment type="caution">
    <text evidence="9">The sequence shown here is derived from an EMBL/GenBank/DDBJ whole genome shotgun (WGS) entry which is preliminary data.</text>
</comment>
<dbReference type="Gene3D" id="3.30.160.60">
    <property type="entry name" value="Classic Zinc Finger"/>
    <property type="match status" value="2"/>
</dbReference>
<evidence type="ECO:0000313" key="9">
    <source>
        <dbReference type="EMBL" id="NWI71474.1"/>
    </source>
</evidence>
<keyword evidence="6" id="KW-0539">Nucleus</keyword>
<evidence type="ECO:0000256" key="2">
    <source>
        <dbReference type="ARBA" id="ARBA00022723"/>
    </source>
</evidence>
<feature type="domain" description="C2H2-type" evidence="8">
    <location>
        <begin position="27"/>
        <end position="54"/>
    </location>
</feature>
<dbReference type="PANTHER" id="PTHR24394">
    <property type="entry name" value="ZINC FINGER PROTEIN"/>
    <property type="match status" value="1"/>
</dbReference>
<evidence type="ECO:0000256" key="5">
    <source>
        <dbReference type="ARBA" id="ARBA00022833"/>
    </source>
</evidence>
<evidence type="ECO:0000256" key="3">
    <source>
        <dbReference type="ARBA" id="ARBA00022737"/>
    </source>
</evidence>
<keyword evidence="10" id="KW-1185">Reference proteome</keyword>
<dbReference type="GO" id="GO:0008270">
    <property type="term" value="F:zinc ion binding"/>
    <property type="evidence" value="ECO:0007669"/>
    <property type="project" value="UniProtKB-KW"/>
</dbReference>
<dbReference type="EMBL" id="WEIS01298141">
    <property type="protein sequence ID" value="NWI71474.1"/>
    <property type="molecule type" value="Genomic_DNA"/>
</dbReference>
<dbReference type="PROSITE" id="PS00028">
    <property type="entry name" value="ZINC_FINGER_C2H2_1"/>
    <property type="match status" value="2"/>
</dbReference>
<gene>
    <name evidence="9" type="primary">Mynn_0</name>
    <name evidence="9" type="ORF">TODMEX_R07603</name>
</gene>
<dbReference type="SUPFAM" id="SSF57667">
    <property type="entry name" value="beta-beta-alpha zinc fingers"/>
    <property type="match status" value="1"/>
</dbReference>
<evidence type="ECO:0000256" key="1">
    <source>
        <dbReference type="ARBA" id="ARBA00004123"/>
    </source>
</evidence>
<evidence type="ECO:0000256" key="7">
    <source>
        <dbReference type="PROSITE-ProRule" id="PRU00042"/>
    </source>
</evidence>
<evidence type="ECO:0000259" key="8">
    <source>
        <dbReference type="PROSITE" id="PS50157"/>
    </source>
</evidence>
<protein>
    <submittedName>
        <fullName evidence="9">MYNN protein</fullName>
    </submittedName>
</protein>
<sequence length="54" mass="5998">CDRCGQRFAQASTLTYHVRRHTGEKPYVCDSCGKAFAVSSSLITHSRKHTGEGR</sequence>
<dbReference type="PROSITE" id="PS50157">
    <property type="entry name" value="ZINC_FINGER_C2H2_2"/>
    <property type="match status" value="2"/>
</dbReference>
<dbReference type="Proteomes" id="UP000660247">
    <property type="component" value="Unassembled WGS sequence"/>
</dbReference>
<dbReference type="GO" id="GO:0000981">
    <property type="term" value="F:DNA-binding transcription factor activity, RNA polymerase II-specific"/>
    <property type="evidence" value="ECO:0007669"/>
    <property type="project" value="TreeGrafter"/>
</dbReference>
<dbReference type="OrthoDB" id="654211at2759"/>
<keyword evidence="5" id="KW-0862">Zinc</keyword>
<keyword evidence="3" id="KW-0677">Repeat</keyword>
<dbReference type="InterPro" id="IPR036236">
    <property type="entry name" value="Znf_C2H2_sf"/>
</dbReference>
<dbReference type="FunFam" id="3.30.160.60:FF:000340">
    <property type="entry name" value="zinc finger protein 473 isoform X1"/>
    <property type="match status" value="1"/>
</dbReference>
<dbReference type="FunFam" id="3.30.160.60:FF:000319">
    <property type="entry name" value="myoneurin isoform X1"/>
    <property type="match status" value="1"/>
</dbReference>